<dbReference type="RefSeq" id="WP_350241915.1">
    <property type="nucleotide sequence ID" value="NZ_JBEJUE010000077.1"/>
</dbReference>
<evidence type="ECO:0000313" key="3">
    <source>
        <dbReference type="Proteomes" id="UP001456562"/>
    </source>
</evidence>
<protein>
    <submittedName>
        <fullName evidence="2">Uncharacterized protein</fullName>
    </submittedName>
</protein>
<name>A0ABV1QFI1_STRMI</name>
<organism evidence="2 3">
    <name type="scientific">Streptomyces microflavus</name>
    <name type="common">Streptomyces lipmanii</name>
    <dbReference type="NCBI Taxonomy" id="1919"/>
    <lineage>
        <taxon>Bacteria</taxon>
        <taxon>Bacillati</taxon>
        <taxon>Actinomycetota</taxon>
        <taxon>Actinomycetes</taxon>
        <taxon>Kitasatosporales</taxon>
        <taxon>Streptomycetaceae</taxon>
        <taxon>Streptomyces</taxon>
    </lineage>
</organism>
<feature type="region of interest" description="Disordered" evidence="1">
    <location>
        <begin position="1"/>
        <end position="68"/>
    </location>
</feature>
<feature type="compositionally biased region" description="Low complexity" evidence="1">
    <location>
        <begin position="16"/>
        <end position="33"/>
    </location>
</feature>
<reference evidence="2 3" key="1">
    <citation type="submission" date="2024-01" db="EMBL/GenBank/DDBJ databases">
        <title>Metagenomic exploration of the rhizosphere soil microbial community and their significance in facilitating the development of wild simulated ginseng.</title>
        <authorList>
            <person name="Huang J."/>
        </authorList>
    </citation>
    <scope>NUCLEOTIDE SEQUENCE [LARGE SCALE GENOMIC DNA]</scope>
    <source>
        <strain evidence="2 3">WY141</strain>
    </source>
</reference>
<dbReference type="Proteomes" id="UP001456562">
    <property type="component" value="Unassembled WGS sequence"/>
</dbReference>
<gene>
    <name evidence="2" type="ORF">ABR748_37650</name>
</gene>
<dbReference type="EMBL" id="JBEJUE010000077">
    <property type="protein sequence ID" value="MER0429856.1"/>
    <property type="molecule type" value="Genomic_DNA"/>
</dbReference>
<keyword evidence="3" id="KW-1185">Reference proteome</keyword>
<feature type="compositionally biased region" description="Polar residues" evidence="1">
    <location>
        <begin position="49"/>
        <end position="58"/>
    </location>
</feature>
<evidence type="ECO:0000313" key="2">
    <source>
        <dbReference type="EMBL" id="MER0429856.1"/>
    </source>
</evidence>
<sequence length="163" mass="17287">MSTDMDRLLFECDLEPPAGVGSGSSVPAGLGAPTAADVPGRTPERDGSTAPSNTSGRGSRSPGWTLRDLRRYRTEGRRAQERLARLELKWARDPGLTAGVLVDRVLAGAYGEAAEVAATLMTPIRGAEGSEWAAGWVAARELITLRLLALADEADASQQSRDR</sequence>
<proteinExistence type="predicted"/>
<accession>A0ABV1QFI1</accession>
<evidence type="ECO:0000256" key="1">
    <source>
        <dbReference type="SAM" id="MobiDB-lite"/>
    </source>
</evidence>
<feature type="compositionally biased region" description="Basic and acidic residues" evidence="1">
    <location>
        <begin position="1"/>
        <end position="10"/>
    </location>
</feature>
<comment type="caution">
    <text evidence="2">The sequence shown here is derived from an EMBL/GenBank/DDBJ whole genome shotgun (WGS) entry which is preliminary data.</text>
</comment>